<keyword evidence="14" id="KW-1185">Reference proteome</keyword>
<keyword evidence="3" id="KW-0808">Transferase</keyword>
<dbReference type="InterPro" id="IPR011009">
    <property type="entry name" value="Kinase-like_dom_sf"/>
</dbReference>
<dbReference type="InterPro" id="IPR005543">
    <property type="entry name" value="PASTA_dom"/>
</dbReference>
<keyword evidence="5" id="KW-0547">Nucleotide-binding</keyword>
<dbReference type="FunFam" id="3.30.200.20:FF:000035">
    <property type="entry name" value="Serine/threonine protein kinase Stk1"/>
    <property type="match status" value="1"/>
</dbReference>
<dbReference type="GO" id="GO:0004674">
    <property type="term" value="F:protein serine/threonine kinase activity"/>
    <property type="evidence" value="ECO:0007669"/>
    <property type="project" value="UniProtKB-KW"/>
</dbReference>
<dbReference type="PROSITE" id="PS50011">
    <property type="entry name" value="PROTEIN_KINASE_DOM"/>
    <property type="match status" value="1"/>
</dbReference>
<dbReference type="EMBL" id="BSTX01000005">
    <property type="protein sequence ID" value="GLZ81267.1"/>
    <property type="molecule type" value="Genomic_DNA"/>
</dbReference>
<evidence type="ECO:0000256" key="4">
    <source>
        <dbReference type="ARBA" id="ARBA00022737"/>
    </source>
</evidence>
<sequence length="470" mass="48764">MLSPGTTLGGRYRLDSRIASGGMGDVWKATDSVLGRTVAVKILLPSLMEDPGFAERFRGEARVVATLSHHNVVRVYDYGESPLEGGGHAAYLVMEFIEGQALSRVLQDQGRLSPTQTMVLLAQAAEALHEAHQAGIIHRDVKPGNLMVKPNGTVLLTDFGIARSAQSTNLTMAGSVLGTAAYISPEQANGLPATPLSDQYSLGVVAYQCLAGRRPWDSDNPLELAMRHARDTPPPLPDDVPANVLAVVHRAMEKDPSRRFGDAAEFAAAARAAAGDQATSPVPASPVSGGAYAATVSAPPGRGLDHDATKIGMPLPPPKASSKRVGLYAMIGAGALALVLIVGGIIFAVANGGGSDTPSAGGDGNQPTQSTSSGNNGDTAPINRDEFIGKKRKEVEDTLRGRGFTNIVTQGSGQWVSEINPSGGNIPKTQQIILTLSLKKPDGGGNPSQGTSPGKCTGLLCPKNHLSDAN</sequence>
<evidence type="ECO:0000256" key="7">
    <source>
        <dbReference type="ARBA" id="ARBA00022840"/>
    </source>
</evidence>
<comment type="caution">
    <text evidence="13">The sequence shown here is derived from an EMBL/GenBank/DDBJ whole genome shotgun (WGS) entry which is preliminary data.</text>
</comment>
<evidence type="ECO:0000256" key="9">
    <source>
        <dbReference type="ARBA" id="ARBA00048679"/>
    </source>
</evidence>
<dbReference type="Gene3D" id="1.10.510.10">
    <property type="entry name" value="Transferase(Phosphotransferase) domain 1"/>
    <property type="match status" value="1"/>
</dbReference>
<evidence type="ECO:0000313" key="13">
    <source>
        <dbReference type="EMBL" id="GLZ81267.1"/>
    </source>
</evidence>
<protein>
    <recommendedName>
        <fullName evidence="1">non-specific serine/threonine protein kinase</fullName>
        <ecNumber evidence="1">2.7.11.1</ecNumber>
    </recommendedName>
</protein>
<dbReference type="PANTHER" id="PTHR43289:SF6">
    <property type="entry name" value="SERINE_THREONINE-PROTEIN KINASE NEKL-3"/>
    <property type="match status" value="1"/>
</dbReference>
<organism evidence="13 14">
    <name type="scientific">Actinorhabdospora filicis</name>
    <dbReference type="NCBI Taxonomy" id="1785913"/>
    <lineage>
        <taxon>Bacteria</taxon>
        <taxon>Bacillati</taxon>
        <taxon>Actinomycetota</taxon>
        <taxon>Actinomycetes</taxon>
        <taxon>Micromonosporales</taxon>
        <taxon>Micromonosporaceae</taxon>
        <taxon>Actinorhabdospora</taxon>
    </lineage>
</organism>
<evidence type="ECO:0000256" key="8">
    <source>
        <dbReference type="ARBA" id="ARBA00047899"/>
    </source>
</evidence>
<evidence type="ECO:0000256" key="10">
    <source>
        <dbReference type="SAM" id="MobiDB-lite"/>
    </source>
</evidence>
<keyword evidence="11" id="KW-0812">Transmembrane</keyword>
<keyword evidence="7" id="KW-0067">ATP-binding</keyword>
<evidence type="ECO:0000256" key="3">
    <source>
        <dbReference type="ARBA" id="ARBA00022679"/>
    </source>
</evidence>
<keyword evidence="2" id="KW-0723">Serine/threonine-protein kinase</keyword>
<feature type="domain" description="Protein kinase" evidence="12">
    <location>
        <begin position="12"/>
        <end position="274"/>
    </location>
</feature>
<evidence type="ECO:0000256" key="11">
    <source>
        <dbReference type="SAM" id="Phobius"/>
    </source>
</evidence>
<dbReference type="Proteomes" id="UP001165079">
    <property type="component" value="Unassembled WGS sequence"/>
</dbReference>
<gene>
    <name evidence="13" type="ORF">Afil01_60740</name>
</gene>
<dbReference type="SUPFAM" id="SSF56112">
    <property type="entry name" value="Protein kinase-like (PK-like)"/>
    <property type="match status" value="1"/>
</dbReference>
<comment type="catalytic activity">
    <reaction evidence="9">
        <text>L-seryl-[protein] + ATP = O-phospho-L-seryl-[protein] + ADP + H(+)</text>
        <dbReference type="Rhea" id="RHEA:17989"/>
        <dbReference type="Rhea" id="RHEA-COMP:9863"/>
        <dbReference type="Rhea" id="RHEA-COMP:11604"/>
        <dbReference type="ChEBI" id="CHEBI:15378"/>
        <dbReference type="ChEBI" id="CHEBI:29999"/>
        <dbReference type="ChEBI" id="CHEBI:30616"/>
        <dbReference type="ChEBI" id="CHEBI:83421"/>
        <dbReference type="ChEBI" id="CHEBI:456216"/>
        <dbReference type="EC" id="2.7.11.1"/>
    </reaction>
</comment>
<feature type="transmembrane region" description="Helical" evidence="11">
    <location>
        <begin position="325"/>
        <end position="350"/>
    </location>
</feature>
<feature type="region of interest" description="Disordered" evidence="10">
    <location>
        <begin position="439"/>
        <end position="470"/>
    </location>
</feature>
<evidence type="ECO:0000259" key="12">
    <source>
        <dbReference type="PROSITE" id="PS50011"/>
    </source>
</evidence>
<accession>A0A9W6SS50</accession>
<dbReference type="InterPro" id="IPR008271">
    <property type="entry name" value="Ser/Thr_kinase_AS"/>
</dbReference>
<keyword evidence="11" id="KW-1133">Transmembrane helix</keyword>
<evidence type="ECO:0000313" key="14">
    <source>
        <dbReference type="Proteomes" id="UP001165079"/>
    </source>
</evidence>
<dbReference type="EC" id="2.7.11.1" evidence="1"/>
<dbReference type="Pfam" id="PF00069">
    <property type="entry name" value="Pkinase"/>
    <property type="match status" value="1"/>
</dbReference>
<name>A0A9W6SS50_9ACTN</name>
<proteinExistence type="predicted"/>
<reference evidence="13" key="1">
    <citation type="submission" date="2023-03" db="EMBL/GenBank/DDBJ databases">
        <title>Actinorhabdospora filicis NBRC 111898.</title>
        <authorList>
            <person name="Ichikawa N."/>
            <person name="Sato H."/>
            <person name="Tonouchi N."/>
        </authorList>
    </citation>
    <scope>NUCLEOTIDE SEQUENCE</scope>
    <source>
        <strain evidence="13">NBRC 111898</strain>
    </source>
</reference>
<dbReference type="Gene3D" id="3.30.200.20">
    <property type="entry name" value="Phosphorylase Kinase, domain 1"/>
    <property type="match status" value="1"/>
</dbReference>
<dbReference type="GO" id="GO:0045717">
    <property type="term" value="P:negative regulation of fatty acid biosynthetic process"/>
    <property type="evidence" value="ECO:0007669"/>
    <property type="project" value="UniProtKB-ARBA"/>
</dbReference>
<dbReference type="CDD" id="cd14014">
    <property type="entry name" value="STKc_PknB_like"/>
    <property type="match status" value="1"/>
</dbReference>
<evidence type="ECO:0000256" key="6">
    <source>
        <dbReference type="ARBA" id="ARBA00022777"/>
    </source>
</evidence>
<comment type="catalytic activity">
    <reaction evidence="8">
        <text>L-threonyl-[protein] + ATP = O-phospho-L-threonyl-[protein] + ADP + H(+)</text>
        <dbReference type="Rhea" id="RHEA:46608"/>
        <dbReference type="Rhea" id="RHEA-COMP:11060"/>
        <dbReference type="Rhea" id="RHEA-COMP:11605"/>
        <dbReference type="ChEBI" id="CHEBI:15378"/>
        <dbReference type="ChEBI" id="CHEBI:30013"/>
        <dbReference type="ChEBI" id="CHEBI:30616"/>
        <dbReference type="ChEBI" id="CHEBI:61977"/>
        <dbReference type="ChEBI" id="CHEBI:456216"/>
        <dbReference type="EC" id="2.7.11.1"/>
    </reaction>
</comment>
<evidence type="ECO:0000256" key="2">
    <source>
        <dbReference type="ARBA" id="ARBA00022527"/>
    </source>
</evidence>
<dbReference type="GO" id="GO:0005524">
    <property type="term" value="F:ATP binding"/>
    <property type="evidence" value="ECO:0007669"/>
    <property type="project" value="UniProtKB-KW"/>
</dbReference>
<evidence type="ECO:0000256" key="5">
    <source>
        <dbReference type="ARBA" id="ARBA00022741"/>
    </source>
</evidence>
<keyword evidence="6 13" id="KW-0418">Kinase</keyword>
<dbReference type="Pfam" id="PF03793">
    <property type="entry name" value="PASTA"/>
    <property type="match status" value="1"/>
</dbReference>
<dbReference type="PROSITE" id="PS00108">
    <property type="entry name" value="PROTEIN_KINASE_ST"/>
    <property type="match status" value="1"/>
</dbReference>
<evidence type="ECO:0000256" key="1">
    <source>
        <dbReference type="ARBA" id="ARBA00012513"/>
    </source>
</evidence>
<dbReference type="SMART" id="SM00220">
    <property type="entry name" value="S_TKc"/>
    <property type="match status" value="1"/>
</dbReference>
<dbReference type="PANTHER" id="PTHR43289">
    <property type="entry name" value="MITOGEN-ACTIVATED PROTEIN KINASE KINASE KINASE 20-RELATED"/>
    <property type="match status" value="1"/>
</dbReference>
<dbReference type="InterPro" id="IPR000719">
    <property type="entry name" value="Prot_kinase_dom"/>
</dbReference>
<feature type="compositionally biased region" description="Polar residues" evidence="10">
    <location>
        <begin position="365"/>
        <end position="378"/>
    </location>
</feature>
<keyword evidence="4" id="KW-0677">Repeat</keyword>
<feature type="region of interest" description="Disordered" evidence="10">
    <location>
        <begin position="357"/>
        <end position="391"/>
    </location>
</feature>
<dbReference type="AlphaFoldDB" id="A0A9W6SS50"/>
<dbReference type="RefSeq" id="WP_285666710.1">
    <property type="nucleotide sequence ID" value="NZ_BSTX01000005.1"/>
</dbReference>
<keyword evidence="11" id="KW-0472">Membrane</keyword>
<dbReference type="FunFam" id="1.10.510.10:FF:000021">
    <property type="entry name" value="Serine/threonine protein kinase"/>
    <property type="match status" value="1"/>
</dbReference>